<dbReference type="Proteomes" id="UP000694420">
    <property type="component" value="Unplaced"/>
</dbReference>
<comment type="subcellular location">
    <subcellularLocation>
        <location evidence="2">Chromosome</location>
        <location evidence="2">Telomere</location>
    </subcellularLocation>
    <subcellularLocation>
        <location evidence="1">Nucleus</location>
    </subcellularLocation>
</comment>
<evidence type="ECO:0000256" key="1">
    <source>
        <dbReference type="ARBA" id="ARBA00004123"/>
    </source>
</evidence>
<evidence type="ECO:0000313" key="10">
    <source>
        <dbReference type="Proteomes" id="UP000694420"/>
    </source>
</evidence>
<keyword evidence="10" id="KW-1185">Reference proteome</keyword>
<evidence type="ECO:0000256" key="4">
    <source>
        <dbReference type="ARBA" id="ARBA00016175"/>
    </source>
</evidence>
<dbReference type="InterPro" id="IPR042617">
    <property type="entry name" value="CTC1-like"/>
</dbReference>
<dbReference type="InterPro" id="IPR029156">
    <property type="entry name" value="CTC1"/>
</dbReference>
<dbReference type="AlphaFoldDB" id="A0A8C6Z974"/>
<reference evidence="9" key="2">
    <citation type="submission" date="2025-09" db="UniProtKB">
        <authorList>
            <consortium name="Ensembl"/>
        </authorList>
    </citation>
    <scope>IDENTIFICATION</scope>
</reference>
<evidence type="ECO:0000313" key="9">
    <source>
        <dbReference type="Ensembl" id="ENSNPEP00000009294.1"/>
    </source>
</evidence>
<organism evidence="9 10">
    <name type="scientific">Nothoprocta perdicaria</name>
    <name type="common">Chilean tinamou</name>
    <name type="synonym">Crypturus perdicarius</name>
    <dbReference type="NCBI Taxonomy" id="30464"/>
    <lineage>
        <taxon>Eukaryota</taxon>
        <taxon>Metazoa</taxon>
        <taxon>Chordata</taxon>
        <taxon>Craniata</taxon>
        <taxon>Vertebrata</taxon>
        <taxon>Euteleostomi</taxon>
        <taxon>Archelosauria</taxon>
        <taxon>Archosauria</taxon>
        <taxon>Dinosauria</taxon>
        <taxon>Saurischia</taxon>
        <taxon>Theropoda</taxon>
        <taxon>Coelurosauria</taxon>
        <taxon>Aves</taxon>
        <taxon>Palaeognathae</taxon>
        <taxon>Tinamiformes</taxon>
        <taxon>Tinamidae</taxon>
        <taxon>Nothoprocta</taxon>
    </lineage>
</organism>
<dbReference type="PANTHER" id="PTHR14865:SF2">
    <property type="entry name" value="CST COMPLEX SUBUNIT CTC1"/>
    <property type="match status" value="1"/>
</dbReference>
<evidence type="ECO:0000256" key="5">
    <source>
        <dbReference type="ARBA" id="ARBA00022454"/>
    </source>
</evidence>
<proteinExistence type="inferred from homology"/>
<sequence>PAAGKRLIPLCRSVLLEGSGVGVTKVCPRAQCEAAVIVAFSGLLFISISDLHHQQSTPCCSHLTWSTREFKEWAHQGQGALSVQGPLPRAYLILVGYLTDGRQEDKEKLVDGCLYVKDNTGIIPCEVRLQSDGLCLEWLESLFLFPSWAYIPPADRHAVGYLEILGDPVPVNLLPKKVLDPIPVIYPAAAEPLLILTLFLVSLLQKPNQLAWHHVLQLDHRYIITGLSVSSLKKSGQRVFVTGVSSCLLPYCAEQVKEQPLDSAWQGEAPQSASLEDSMQFSDSSELGFEEERPGSCKESKIISYVGTVTKILNAQAGLFELDNKVCLCLAYQQLLNSAHGLRPGACVKLVDVHLLQKPLVSFHSIVLGACLNSAVVLKSFSRLSTFYQPTLSSGNIYLQMLFHYNLGMPLYLWLVSLLETFVERFSCFFGRRRLLRSSVHQDRGAAEKFIVPLLQGMVSGREEARDIYNEMLAKRHQCPLQQYQTLDPPCQAPSLYKVYCMAQQKSWDDFRPSQLLSPSEVQHMGTQELNRRLAWSYCTFSAETSFLLQILLGVLRTFSRSSSLYLQDKSSTLLCVISHKDGRPFLISLVLAGALLQVESYQLVVERFLKSDFPSWKQLENLEHVIILASLLYRRPMYLANCACIPEISSDGLTVMGGKIALAESGQGGLGCWLCVSSWWLWLCVPLGSLLASDHSVKLSVSVAHSSPVVLDVYMAATYLQHLWGLLPGAKILFQNLECKVSRYSSLSTQPFTVPLLQVCHLLISSSLAGESSSPNLVFLSDLQLHLQNVSQARILCHLSCVLALSLQWVCSLCNSIFREVLKLVLVEDGTGEALVLCRNQHVAAVLGLGSLEWEAVQNCVQSRGRVSIQHGEATGTGVSSLFWSLCRSPLICRPILLDFSLDRKPSKILQPGKHCGLCTAQLGKEGRNCPH</sequence>
<dbReference type="GO" id="GO:0045740">
    <property type="term" value="P:positive regulation of DNA replication"/>
    <property type="evidence" value="ECO:0007669"/>
    <property type="project" value="TreeGrafter"/>
</dbReference>
<dbReference type="GO" id="GO:0003697">
    <property type="term" value="F:single-stranded DNA binding"/>
    <property type="evidence" value="ECO:0007669"/>
    <property type="project" value="InterPro"/>
</dbReference>
<keyword evidence="6" id="KW-0779">Telomere</keyword>
<evidence type="ECO:0000256" key="3">
    <source>
        <dbReference type="ARBA" id="ARBA00006332"/>
    </source>
</evidence>
<reference evidence="9" key="1">
    <citation type="submission" date="2025-08" db="UniProtKB">
        <authorList>
            <consortium name="Ensembl"/>
        </authorList>
    </citation>
    <scope>IDENTIFICATION</scope>
</reference>
<evidence type="ECO:0000256" key="7">
    <source>
        <dbReference type="ARBA" id="ARBA00023125"/>
    </source>
</evidence>
<evidence type="ECO:0000256" key="2">
    <source>
        <dbReference type="ARBA" id="ARBA00004574"/>
    </source>
</evidence>
<dbReference type="Ensembl" id="ENSNPET00000009525.1">
    <property type="protein sequence ID" value="ENSNPEP00000009294.1"/>
    <property type="gene ID" value="ENSNPEG00000006984.1"/>
</dbReference>
<keyword evidence="5" id="KW-0158">Chromosome</keyword>
<dbReference type="GO" id="GO:0010833">
    <property type="term" value="P:telomere maintenance via telomere lengthening"/>
    <property type="evidence" value="ECO:0007669"/>
    <property type="project" value="TreeGrafter"/>
</dbReference>
<comment type="similarity">
    <text evidence="3">Belongs to the CTC1 family.</text>
</comment>
<dbReference type="Pfam" id="PF15489">
    <property type="entry name" value="CTC1"/>
    <property type="match status" value="3"/>
</dbReference>
<protein>
    <recommendedName>
        <fullName evidence="4">CST complex subunit CTC1</fullName>
    </recommendedName>
</protein>
<keyword evidence="8" id="KW-0539">Nucleus</keyword>
<name>A0A8C6Z974_NOTPE</name>
<evidence type="ECO:0000256" key="8">
    <source>
        <dbReference type="ARBA" id="ARBA00023242"/>
    </source>
</evidence>
<keyword evidence="7" id="KW-0238">DNA-binding</keyword>
<accession>A0A8C6Z974</accession>
<dbReference type="GO" id="GO:0042162">
    <property type="term" value="F:telomeric DNA binding"/>
    <property type="evidence" value="ECO:0007669"/>
    <property type="project" value="TreeGrafter"/>
</dbReference>
<dbReference type="PANTHER" id="PTHR14865">
    <property type="entry name" value="CST COMPLEX SUBUNIT CTC1"/>
    <property type="match status" value="1"/>
</dbReference>
<dbReference type="GO" id="GO:1990879">
    <property type="term" value="C:CST complex"/>
    <property type="evidence" value="ECO:0007669"/>
    <property type="project" value="TreeGrafter"/>
</dbReference>
<evidence type="ECO:0000256" key="6">
    <source>
        <dbReference type="ARBA" id="ARBA00022895"/>
    </source>
</evidence>